<gene>
    <name evidence="1" type="ORF">GMA10_04780</name>
</gene>
<dbReference type="Proteomes" id="UP000462152">
    <property type="component" value="Unassembled WGS sequence"/>
</dbReference>
<protein>
    <submittedName>
        <fullName evidence="1">Uncharacterized protein</fullName>
    </submittedName>
</protein>
<sequence length="243" mass="27517">MSYLYPRLLPHDAKRLLARLERAAQEGKNLRPVLTSNFHPKLDWPATGGAPVSESHMVDLRHAMIDEVGDQTCADHRARREFDVGAGLVLLRWFEADGPANAADYDVWPFLSLIVMPDLAVNRFPLSGGEGGLQSERFLAGRRNVFYRAYLRALVLGDVIRDPDMELYEDELVGLIDRNLSMDHRLTRAIAREIANIPKDGNRRTRVRNGLKAIQYEMRVTDINSLSERALQEIIRGSLNRCG</sequence>
<dbReference type="RefSeq" id="WP_129315145.1">
    <property type="nucleotide sequence ID" value="NZ_NOIQ01000004.1"/>
</dbReference>
<name>A0A7K1LH67_9MICC</name>
<comment type="caution">
    <text evidence="1">The sequence shown here is derived from an EMBL/GenBank/DDBJ whole genome shotgun (WGS) entry which is preliminary data.</text>
</comment>
<organism evidence="1 2">
    <name type="scientific">Rothia koreensis</name>
    <dbReference type="NCBI Taxonomy" id="592378"/>
    <lineage>
        <taxon>Bacteria</taxon>
        <taxon>Bacillati</taxon>
        <taxon>Actinomycetota</taxon>
        <taxon>Actinomycetes</taxon>
        <taxon>Micrococcales</taxon>
        <taxon>Micrococcaceae</taxon>
        <taxon>Rothia</taxon>
    </lineage>
</organism>
<evidence type="ECO:0000313" key="2">
    <source>
        <dbReference type="Proteomes" id="UP000462152"/>
    </source>
</evidence>
<dbReference type="EMBL" id="WOGT01000002">
    <property type="protein sequence ID" value="MUN54531.1"/>
    <property type="molecule type" value="Genomic_DNA"/>
</dbReference>
<dbReference type="AlphaFoldDB" id="A0A7K1LH67"/>
<keyword evidence="2" id="KW-1185">Reference proteome</keyword>
<accession>A0A7K1LH67</accession>
<evidence type="ECO:0000313" key="1">
    <source>
        <dbReference type="EMBL" id="MUN54531.1"/>
    </source>
</evidence>
<reference evidence="1 2" key="1">
    <citation type="submission" date="2019-12" db="EMBL/GenBank/DDBJ databases">
        <authorList>
            <person name="Li J."/>
            <person name="Shi Y."/>
            <person name="Xu G."/>
            <person name="Xiao D."/>
            <person name="Ran X."/>
        </authorList>
    </citation>
    <scope>NUCLEOTIDE SEQUENCE [LARGE SCALE GENOMIC DNA]</scope>
    <source>
        <strain evidence="1 2">JCM 15915</strain>
    </source>
</reference>
<proteinExistence type="predicted"/>
<dbReference type="InterPro" id="IPR045920">
    <property type="entry name" value="DUF6339"/>
</dbReference>
<dbReference type="Pfam" id="PF19866">
    <property type="entry name" value="DUF6339"/>
    <property type="match status" value="1"/>
</dbReference>